<keyword evidence="8" id="KW-0418">Kinase</keyword>
<dbReference type="InterPro" id="IPR045269">
    <property type="entry name" value="Atg1-like"/>
</dbReference>
<dbReference type="Pfam" id="PF00069">
    <property type="entry name" value="Pkinase"/>
    <property type="match status" value="1"/>
</dbReference>
<accession>A0AAD7P0A8</accession>
<feature type="domain" description="FHA" evidence="6">
    <location>
        <begin position="76"/>
        <end position="112"/>
    </location>
</feature>
<feature type="region of interest" description="Disordered" evidence="5">
    <location>
        <begin position="479"/>
        <end position="515"/>
    </location>
</feature>
<reference evidence="8" key="1">
    <citation type="submission" date="2023-03" db="EMBL/GenBank/DDBJ databases">
        <title>Massive genome expansion in bonnet fungi (Mycena s.s.) driven by repeated elements and novel gene families across ecological guilds.</title>
        <authorList>
            <consortium name="Lawrence Berkeley National Laboratory"/>
            <person name="Harder C.B."/>
            <person name="Miyauchi S."/>
            <person name="Viragh M."/>
            <person name="Kuo A."/>
            <person name="Thoen E."/>
            <person name="Andreopoulos B."/>
            <person name="Lu D."/>
            <person name="Skrede I."/>
            <person name="Drula E."/>
            <person name="Henrissat B."/>
            <person name="Morin E."/>
            <person name="Kohler A."/>
            <person name="Barry K."/>
            <person name="LaButti K."/>
            <person name="Morin E."/>
            <person name="Salamov A."/>
            <person name="Lipzen A."/>
            <person name="Mereny Z."/>
            <person name="Hegedus B."/>
            <person name="Baldrian P."/>
            <person name="Stursova M."/>
            <person name="Weitz H."/>
            <person name="Taylor A."/>
            <person name="Grigoriev I.V."/>
            <person name="Nagy L.G."/>
            <person name="Martin F."/>
            <person name="Kauserud H."/>
        </authorList>
    </citation>
    <scope>NUCLEOTIDE SEQUENCE</scope>
    <source>
        <strain evidence="8">CBHHK188m</strain>
    </source>
</reference>
<evidence type="ECO:0000256" key="3">
    <source>
        <dbReference type="ARBA" id="ARBA00022840"/>
    </source>
</evidence>
<dbReference type="SUPFAM" id="SSF49879">
    <property type="entry name" value="SMAD/FHA domain"/>
    <property type="match status" value="1"/>
</dbReference>
<feature type="compositionally biased region" description="Basic and acidic residues" evidence="5">
    <location>
        <begin position="608"/>
        <end position="620"/>
    </location>
</feature>
<evidence type="ECO:0000259" key="6">
    <source>
        <dbReference type="PROSITE" id="PS50006"/>
    </source>
</evidence>
<dbReference type="Gene3D" id="1.10.510.10">
    <property type="entry name" value="Transferase(Phosphotransferase) domain 1"/>
    <property type="match status" value="1"/>
</dbReference>
<feature type="region of interest" description="Disordered" evidence="5">
    <location>
        <begin position="552"/>
        <end position="628"/>
    </location>
</feature>
<dbReference type="GO" id="GO:0010506">
    <property type="term" value="P:regulation of autophagy"/>
    <property type="evidence" value="ECO:0007669"/>
    <property type="project" value="InterPro"/>
</dbReference>
<comment type="similarity">
    <text evidence="1">Belongs to the protein kinase superfamily. CAMK Ser/Thr protein kinase family. CHEK2 subfamily.</text>
</comment>
<dbReference type="SMART" id="SM00220">
    <property type="entry name" value="S_TKc"/>
    <property type="match status" value="1"/>
</dbReference>
<feature type="compositionally biased region" description="Polar residues" evidence="5">
    <location>
        <begin position="584"/>
        <end position="596"/>
    </location>
</feature>
<dbReference type="InterPro" id="IPR000719">
    <property type="entry name" value="Prot_kinase_dom"/>
</dbReference>
<dbReference type="PROSITE" id="PS50006">
    <property type="entry name" value="FHA_DOMAIN"/>
    <property type="match status" value="1"/>
</dbReference>
<dbReference type="EMBL" id="JARJLG010000003">
    <property type="protein sequence ID" value="KAJ7782480.1"/>
    <property type="molecule type" value="Genomic_DNA"/>
</dbReference>
<evidence type="ECO:0000256" key="1">
    <source>
        <dbReference type="ARBA" id="ARBA00005575"/>
    </source>
</evidence>
<keyword evidence="9" id="KW-1185">Reference proteome</keyword>
<dbReference type="PANTHER" id="PTHR24348:SF68">
    <property type="entry name" value="SERINE_THREONINE-PROTEIN KINASE ATG1C"/>
    <property type="match status" value="1"/>
</dbReference>
<feature type="binding site" evidence="4">
    <location>
        <position position="191"/>
    </location>
    <ligand>
        <name>ATP</name>
        <dbReference type="ChEBI" id="CHEBI:30616"/>
    </ligand>
</feature>
<dbReference type="GO" id="GO:0005737">
    <property type="term" value="C:cytoplasm"/>
    <property type="evidence" value="ECO:0007669"/>
    <property type="project" value="TreeGrafter"/>
</dbReference>
<protein>
    <submittedName>
        <fullName evidence="8">Kinase-like domain-containing protein</fullName>
    </submittedName>
</protein>
<dbReference type="PROSITE" id="PS50011">
    <property type="entry name" value="PROTEIN_KINASE_DOM"/>
    <property type="match status" value="1"/>
</dbReference>
<dbReference type="InterPro" id="IPR000253">
    <property type="entry name" value="FHA_dom"/>
</dbReference>
<gene>
    <name evidence="8" type="ORF">DFH07DRAFT_790800</name>
</gene>
<dbReference type="Gene3D" id="2.60.200.20">
    <property type="match status" value="1"/>
</dbReference>
<organism evidence="8 9">
    <name type="scientific">Mycena maculata</name>
    <dbReference type="NCBI Taxonomy" id="230809"/>
    <lineage>
        <taxon>Eukaryota</taxon>
        <taxon>Fungi</taxon>
        <taxon>Dikarya</taxon>
        <taxon>Basidiomycota</taxon>
        <taxon>Agaricomycotina</taxon>
        <taxon>Agaricomycetes</taxon>
        <taxon>Agaricomycetidae</taxon>
        <taxon>Agaricales</taxon>
        <taxon>Marasmiineae</taxon>
        <taxon>Mycenaceae</taxon>
        <taxon>Mycena</taxon>
    </lineage>
</organism>
<dbReference type="Pfam" id="PF00498">
    <property type="entry name" value="FHA"/>
    <property type="match status" value="1"/>
</dbReference>
<dbReference type="SMART" id="SM00240">
    <property type="entry name" value="FHA"/>
    <property type="match status" value="1"/>
</dbReference>
<dbReference type="CDD" id="cd00060">
    <property type="entry name" value="FHA"/>
    <property type="match status" value="1"/>
</dbReference>
<keyword evidence="3 4" id="KW-0067">ATP-binding</keyword>
<evidence type="ECO:0000256" key="5">
    <source>
        <dbReference type="SAM" id="MobiDB-lite"/>
    </source>
</evidence>
<feature type="region of interest" description="Disordered" evidence="5">
    <location>
        <begin position="1"/>
        <end position="29"/>
    </location>
</feature>
<dbReference type="PANTHER" id="PTHR24348">
    <property type="entry name" value="SERINE/THREONINE-PROTEIN KINASE UNC-51-RELATED"/>
    <property type="match status" value="1"/>
</dbReference>
<dbReference type="Proteomes" id="UP001215280">
    <property type="component" value="Unassembled WGS sequence"/>
</dbReference>
<name>A0AAD7P0A8_9AGAR</name>
<dbReference type="InterPro" id="IPR008984">
    <property type="entry name" value="SMAD_FHA_dom_sf"/>
</dbReference>
<evidence type="ECO:0000256" key="2">
    <source>
        <dbReference type="ARBA" id="ARBA00022741"/>
    </source>
</evidence>
<evidence type="ECO:0000259" key="7">
    <source>
        <dbReference type="PROSITE" id="PS50011"/>
    </source>
</evidence>
<dbReference type="InterPro" id="IPR017441">
    <property type="entry name" value="Protein_kinase_ATP_BS"/>
</dbReference>
<evidence type="ECO:0000313" key="8">
    <source>
        <dbReference type="EMBL" id="KAJ7782480.1"/>
    </source>
</evidence>
<evidence type="ECO:0000256" key="4">
    <source>
        <dbReference type="PROSITE-ProRule" id="PRU10141"/>
    </source>
</evidence>
<sequence length="628" mass="70569">MDDAPEFPDTQENTQEEQEWAPPLRATPDPDLWGYLQRYPGNTLVPEERYYLYRNQPEVTIGRAPTSAIRIPSPKSATHATLRWEGVHNGVSRVTIEDSGSKNHTFVDGTVLKARLPRAIKHEAEISFAQPQPPPPGNTTMEDFRFTFHDLASPKRGVVLEYDIQEELGRGCYGQVFKAYARRDGSVFAVKCIGAVKSLKLEWNERGETVSNHPLEIQIRREIDIMKTLDHPNICRLQTYYWNADKSVDIVLEYMAAGDLGAFITVHGGLSERMTKHLMRQLCEALAFIHSHNITHRDLKPENTLLTTDKPPVLKLADFGLAKLVDPAVRMTTICGTPMYLAPEFVLHMINNTGYNFTIDVWACGIVMHACIACLRALFLDMPEGSFRMEDVRPDRRIDWASLDEKVLGVDKEGYATYLSSEGRRFIRGLLEWQPESRLTMARALKHKWLRYDRADSYAPPASDACDELSSSLEDVTMRTDAAPSPRADDADVTPNATRRHATEPPAQDMAPGLTRLKNKGRLLERQSEMLARAPQSQTLYRPLAEQIERAQELPIGPTCSEPGLSGANKRKRAPLTPPAGDTGTVQNTPFRTVSPSPGPVLKRGRSVKPDEMDVSPQKKIERRRGGR</sequence>
<dbReference type="GO" id="GO:0004674">
    <property type="term" value="F:protein serine/threonine kinase activity"/>
    <property type="evidence" value="ECO:0007669"/>
    <property type="project" value="InterPro"/>
</dbReference>
<comment type="caution">
    <text evidence="8">The sequence shown here is derived from an EMBL/GenBank/DDBJ whole genome shotgun (WGS) entry which is preliminary data.</text>
</comment>
<dbReference type="PROSITE" id="PS00107">
    <property type="entry name" value="PROTEIN_KINASE_ATP"/>
    <property type="match status" value="1"/>
</dbReference>
<dbReference type="PROSITE" id="PS00108">
    <property type="entry name" value="PROTEIN_KINASE_ST"/>
    <property type="match status" value="1"/>
</dbReference>
<keyword evidence="8" id="KW-0808">Transferase</keyword>
<dbReference type="AlphaFoldDB" id="A0AAD7P0A8"/>
<proteinExistence type="inferred from homology"/>
<dbReference type="SUPFAM" id="SSF56112">
    <property type="entry name" value="Protein kinase-like (PK-like)"/>
    <property type="match status" value="1"/>
</dbReference>
<dbReference type="InterPro" id="IPR011009">
    <property type="entry name" value="Kinase-like_dom_sf"/>
</dbReference>
<feature type="domain" description="Protein kinase" evidence="7">
    <location>
        <begin position="162"/>
        <end position="450"/>
    </location>
</feature>
<dbReference type="GO" id="GO:0005524">
    <property type="term" value="F:ATP binding"/>
    <property type="evidence" value="ECO:0007669"/>
    <property type="project" value="UniProtKB-UniRule"/>
</dbReference>
<keyword evidence="2 4" id="KW-0547">Nucleotide-binding</keyword>
<evidence type="ECO:0000313" key="9">
    <source>
        <dbReference type="Proteomes" id="UP001215280"/>
    </source>
</evidence>
<dbReference type="InterPro" id="IPR008271">
    <property type="entry name" value="Ser/Thr_kinase_AS"/>
</dbReference>